<evidence type="ECO:0000256" key="4">
    <source>
        <dbReference type="ARBA" id="ARBA00023295"/>
    </source>
</evidence>
<dbReference type="GeneID" id="73323995"/>
<comment type="caution">
    <text evidence="9">The sequence shown here is derived from an EMBL/GenBank/DDBJ whole genome shotgun (WGS) entry which is preliminary data.</text>
</comment>
<dbReference type="EMBL" id="BQXU01000006">
    <property type="protein sequence ID" value="GKT43012.1"/>
    <property type="molecule type" value="Genomic_DNA"/>
</dbReference>
<feature type="chain" id="PRO_5041333175" evidence="8">
    <location>
        <begin position="28"/>
        <end position="251"/>
    </location>
</feature>
<evidence type="ECO:0000313" key="9">
    <source>
        <dbReference type="EMBL" id="GKT43012.1"/>
    </source>
</evidence>
<feature type="signal peptide" evidence="8">
    <location>
        <begin position="1"/>
        <end position="27"/>
    </location>
</feature>
<evidence type="ECO:0000256" key="5">
    <source>
        <dbReference type="PIRSR" id="PIRSR606710-2"/>
    </source>
</evidence>
<dbReference type="PANTHER" id="PTHR43772">
    <property type="entry name" value="ENDO-1,4-BETA-XYLANASE"/>
    <property type="match status" value="1"/>
</dbReference>
<accession>A0AA37NV96</accession>
<protein>
    <submittedName>
        <fullName evidence="9">Xylosidase/arabinosidase</fullName>
    </submittedName>
</protein>
<evidence type="ECO:0000313" key="10">
    <source>
        <dbReference type="Proteomes" id="UP001055115"/>
    </source>
</evidence>
<evidence type="ECO:0000256" key="6">
    <source>
        <dbReference type="RuleBase" id="RU361187"/>
    </source>
</evidence>
<evidence type="ECO:0000256" key="1">
    <source>
        <dbReference type="ARBA" id="ARBA00009865"/>
    </source>
</evidence>
<evidence type="ECO:0000256" key="8">
    <source>
        <dbReference type="SAM" id="SignalP"/>
    </source>
</evidence>
<keyword evidence="4 6" id="KW-0326">Glycosidase</keyword>
<dbReference type="InterPro" id="IPR006710">
    <property type="entry name" value="Glyco_hydro_43"/>
</dbReference>
<dbReference type="AlphaFoldDB" id="A0AA37NV96"/>
<dbReference type="InterPro" id="IPR052176">
    <property type="entry name" value="Glycosyl_Hydrlase_43_Enz"/>
</dbReference>
<feature type="site" description="Important for catalytic activity, responsible for pKa modulation of the active site Glu and correct orientation of both the proton donor and substrate" evidence="5">
    <location>
        <position position="152"/>
    </location>
</feature>
<reference evidence="9 10" key="1">
    <citation type="submission" date="2022-03" db="EMBL/GenBank/DDBJ databases">
        <title>Genome data of Colletotrichum spp.</title>
        <authorList>
            <person name="Utami Y.D."/>
            <person name="Hiruma K."/>
        </authorList>
    </citation>
    <scope>NUCLEOTIDE SEQUENCE [LARGE SCALE GENOMIC DNA]</scope>
    <source>
        <strain evidence="9 10">MAFF 239500</strain>
    </source>
</reference>
<keyword evidence="2 6" id="KW-0378">Hydrolase</keyword>
<keyword evidence="8" id="KW-0732">Signal</keyword>
<comment type="similarity">
    <text evidence="1 6">Belongs to the glycosyl hydrolase 43 family.</text>
</comment>
<evidence type="ECO:0000256" key="2">
    <source>
        <dbReference type="ARBA" id="ARBA00022801"/>
    </source>
</evidence>
<keyword evidence="3" id="KW-0119">Carbohydrate metabolism</keyword>
<evidence type="ECO:0000256" key="7">
    <source>
        <dbReference type="SAM" id="MobiDB-lite"/>
    </source>
</evidence>
<dbReference type="PANTHER" id="PTHR43772:SF2">
    <property type="entry name" value="PUTATIVE (AFU_ORTHOLOGUE AFUA_2G04480)-RELATED"/>
    <property type="match status" value="1"/>
</dbReference>
<dbReference type="Pfam" id="PF04616">
    <property type="entry name" value="Glyco_hydro_43"/>
    <property type="match status" value="1"/>
</dbReference>
<dbReference type="RefSeq" id="XP_049125362.1">
    <property type="nucleotide sequence ID" value="XM_049269405.1"/>
</dbReference>
<name>A0AA37NV96_9PEZI</name>
<keyword evidence="10" id="KW-1185">Reference proteome</keyword>
<organism evidence="9 10">
    <name type="scientific">Colletotrichum spaethianum</name>
    <dbReference type="NCBI Taxonomy" id="700344"/>
    <lineage>
        <taxon>Eukaryota</taxon>
        <taxon>Fungi</taxon>
        <taxon>Dikarya</taxon>
        <taxon>Ascomycota</taxon>
        <taxon>Pezizomycotina</taxon>
        <taxon>Sordariomycetes</taxon>
        <taxon>Hypocreomycetidae</taxon>
        <taxon>Glomerellales</taxon>
        <taxon>Glomerellaceae</taxon>
        <taxon>Colletotrichum</taxon>
        <taxon>Colletotrichum spaethianum species complex</taxon>
    </lineage>
</organism>
<dbReference type="GO" id="GO:0005975">
    <property type="term" value="P:carbohydrate metabolic process"/>
    <property type="evidence" value="ECO:0007669"/>
    <property type="project" value="InterPro"/>
</dbReference>
<dbReference type="GO" id="GO:0004553">
    <property type="term" value="F:hydrolase activity, hydrolyzing O-glycosyl compounds"/>
    <property type="evidence" value="ECO:0007669"/>
    <property type="project" value="InterPro"/>
</dbReference>
<dbReference type="Proteomes" id="UP001055115">
    <property type="component" value="Unassembled WGS sequence"/>
</dbReference>
<feature type="region of interest" description="Disordered" evidence="7">
    <location>
        <begin position="229"/>
        <end position="251"/>
    </location>
</feature>
<sequence>MLGYMIALTPALLLLGALFDGAGLARANNPIVQTIYTTDPAPLVYNNRVYVFTGHDEDGSTGFNMRDWRAYSTSDMVNWQDHGVMASLATFSWANANAWAGQVIPRNGRFYFYVPIRRTTGSMAIGVAVSDSITGPYRDALGKPLVDNNEIDPTVFIDDNGQAYLYWGNPKLSYVRLNQDMISYSGGVNRVTLTPQGFGARTSGHLLMRKVLGSTSAVRLATWFTPPTAARKTSDIQPHPRLPDPGRTVGW</sequence>
<proteinExistence type="inferred from homology"/>
<dbReference type="InterPro" id="IPR023296">
    <property type="entry name" value="Glyco_hydro_beta-prop_sf"/>
</dbReference>
<dbReference type="Gene3D" id="2.115.10.20">
    <property type="entry name" value="Glycosyl hydrolase domain, family 43"/>
    <property type="match status" value="1"/>
</dbReference>
<evidence type="ECO:0000256" key="3">
    <source>
        <dbReference type="ARBA" id="ARBA00023277"/>
    </source>
</evidence>
<dbReference type="SUPFAM" id="SSF75005">
    <property type="entry name" value="Arabinanase/levansucrase/invertase"/>
    <property type="match status" value="1"/>
</dbReference>
<gene>
    <name evidence="9" type="ORF">ColSpa_03193</name>
</gene>